<reference evidence="2 3" key="1">
    <citation type="submission" date="2020-01" db="EMBL/GenBank/DDBJ databases">
        <title>Comparative genomics of meat spoilage bacteria.</title>
        <authorList>
            <person name="Hilgarth M."/>
            <person name="Vogel R.F."/>
        </authorList>
    </citation>
    <scope>NUCLEOTIDE SEQUENCE [LARGE SCALE GENOMIC DNA]</scope>
    <source>
        <strain evidence="2 3">TMW2.2077</strain>
    </source>
</reference>
<sequence length="221" mass="24420">MNNPPTRVGATATRTLCTLLAMVGWSGLALQLDLVLLARWTSGASVLGGLVNYFSFFTILTNTLAAVVLTCEATGRESGVRRFFLQPRISSGVCVSIIVVGVAYSVLLRNLWQPQGFQWLANEVLHDVMPVLFALYWWFCVPKGALRIRHIGLWALYPILYFAYILLRGHLLGVYPYPFVDVEKLGYALTFINASAILAGFITVAVIVVGLDRWKRPATPA</sequence>
<dbReference type="InterPro" id="IPR049713">
    <property type="entry name" value="Pr6Pr-like"/>
</dbReference>
<proteinExistence type="predicted"/>
<feature type="transmembrane region" description="Helical" evidence="1">
    <location>
        <begin position="50"/>
        <end position="69"/>
    </location>
</feature>
<feature type="transmembrane region" description="Helical" evidence="1">
    <location>
        <begin position="151"/>
        <end position="167"/>
    </location>
</feature>
<dbReference type="RefSeq" id="WP_203302336.1">
    <property type="nucleotide sequence ID" value="NZ_JAAEBW010000002.1"/>
</dbReference>
<dbReference type="Proteomes" id="UP000809529">
    <property type="component" value="Unassembled WGS sequence"/>
</dbReference>
<keyword evidence="1" id="KW-1133">Transmembrane helix</keyword>
<evidence type="ECO:0008006" key="4">
    <source>
        <dbReference type="Google" id="ProtNLM"/>
    </source>
</evidence>
<evidence type="ECO:0000313" key="2">
    <source>
        <dbReference type="EMBL" id="MBM1194608.1"/>
    </source>
</evidence>
<comment type="caution">
    <text evidence="2">The sequence shown here is derived from an EMBL/GenBank/DDBJ whole genome shotgun (WGS) entry which is preliminary data.</text>
</comment>
<feature type="transmembrane region" description="Helical" evidence="1">
    <location>
        <begin position="119"/>
        <end position="139"/>
    </location>
</feature>
<keyword evidence="1" id="KW-0812">Transmembrane</keyword>
<feature type="transmembrane region" description="Helical" evidence="1">
    <location>
        <begin position="89"/>
        <end position="107"/>
    </location>
</feature>
<name>A0ABS1ZDR4_9PSED</name>
<evidence type="ECO:0000256" key="1">
    <source>
        <dbReference type="SAM" id="Phobius"/>
    </source>
</evidence>
<dbReference type="NCBIfam" id="NF038065">
    <property type="entry name" value="Pr6Pr"/>
    <property type="match status" value="1"/>
</dbReference>
<dbReference type="EMBL" id="JAAEBW010000002">
    <property type="protein sequence ID" value="MBM1194608.1"/>
    <property type="molecule type" value="Genomic_DNA"/>
</dbReference>
<organism evidence="2 3">
    <name type="scientific">Pseudomonas weihenstephanensis</name>
    <dbReference type="NCBI Taxonomy" id="1608994"/>
    <lineage>
        <taxon>Bacteria</taxon>
        <taxon>Pseudomonadati</taxon>
        <taxon>Pseudomonadota</taxon>
        <taxon>Gammaproteobacteria</taxon>
        <taxon>Pseudomonadales</taxon>
        <taxon>Pseudomonadaceae</taxon>
        <taxon>Pseudomonas</taxon>
    </lineage>
</organism>
<feature type="transmembrane region" description="Helical" evidence="1">
    <location>
        <begin position="187"/>
        <end position="211"/>
    </location>
</feature>
<evidence type="ECO:0000313" key="3">
    <source>
        <dbReference type="Proteomes" id="UP000809529"/>
    </source>
</evidence>
<keyword evidence="1" id="KW-0472">Membrane</keyword>
<feature type="transmembrane region" description="Helical" evidence="1">
    <location>
        <begin position="12"/>
        <end position="30"/>
    </location>
</feature>
<accession>A0ABS1ZDR4</accession>
<protein>
    <recommendedName>
        <fullName evidence="4">Integral membrane protein</fullName>
    </recommendedName>
</protein>
<keyword evidence="3" id="KW-1185">Reference proteome</keyword>
<gene>
    <name evidence="2" type="ORF">GYN02_05365</name>
</gene>